<gene>
    <name evidence="3" type="ORF">NDU88_000867</name>
</gene>
<reference evidence="3" key="1">
    <citation type="journal article" date="2022" name="bioRxiv">
        <title>Sequencing and chromosome-scale assembly of the giantPleurodeles waltlgenome.</title>
        <authorList>
            <person name="Brown T."/>
            <person name="Elewa A."/>
            <person name="Iarovenko S."/>
            <person name="Subramanian E."/>
            <person name="Araus A.J."/>
            <person name="Petzold A."/>
            <person name="Susuki M."/>
            <person name="Suzuki K.-i.T."/>
            <person name="Hayashi T."/>
            <person name="Toyoda A."/>
            <person name="Oliveira C."/>
            <person name="Osipova E."/>
            <person name="Leigh N.D."/>
            <person name="Simon A."/>
            <person name="Yun M.H."/>
        </authorList>
    </citation>
    <scope>NUCLEOTIDE SEQUENCE</scope>
    <source>
        <strain evidence="3">20211129_DDA</strain>
        <tissue evidence="3">Liver</tissue>
    </source>
</reference>
<evidence type="ECO:0000313" key="3">
    <source>
        <dbReference type="EMBL" id="KAJ1205432.1"/>
    </source>
</evidence>
<evidence type="ECO:0008006" key="5">
    <source>
        <dbReference type="Google" id="ProtNLM"/>
    </source>
</evidence>
<dbReference type="EMBL" id="JANPWB010000002">
    <property type="protein sequence ID" value="KAJ1205432.1"/>
    <property type="molecule type" value="Genomic_DNA"/>
</dbReference>
<proteinExistence type="predicted"/>
<protein>
    <recommendedName>
        <fullName evidence="5">Secreted protein</fullName>
    </recommendedName>
</protein>
<evidence type="ECO:0000256" key="2">
    <source>
        <dbReference type="SAM" id="SignalP"/>
    </source>
</evidence>
<name>A0AAV7VVA9_PLEWA</name>
<feature type="signal peptide" evidence="2">
    <location>
        <begin position="1"/>
        <end position="22"/>
    </location>
</feature>
<keyword evidence="4" id="KW-1185">Reference proteome</keyword>
<comment type="caution">
    <text evidence="3">The sequence shown here is derived from an EMBL/GenBank/DDBJ whole genome shotgun (WGS) entry which is preliminary data.</text>
</comment>
<feature type="chain" id="PRO_5043731425" description="Secreted protein" evidence="2">
    <location>
        <begin position="23"/>
        <end position="116"/>
    </location>
</feature>
<evidence type="ECO:0000313" key="4">
    <source>
        <dbReference type="Proteomes" id="UP001066276"/>
    </source>
</evidence>
<feature type="region of interest" description="Disordered" evidence="1">
    <location>
        <begin position="24"/>
        <end position="116"/>
    </location>
</feature>
<sequence>MISPLPLPLLTLLTIPLEQLLGLPQALNGSSGSDSRLPDQVRNNTRGEFSKLSPPQNHSSQSNRHPPSPGAPNAENHERYLRSSAALLNANRGRSSSRLESHDARRLSSESSRAAR</sequence>
<organism evidence="3 4">
    <name type="scientific">Pleurodeles waltl</name>
    <name type="common">Iberian ribbed newt</name>
    <dbReference type="NCBI Taxonomy" id="8319"/>
    <lineage>
        <taxon>Eukaryota</taxon>
        <taxon>Metazoa</taxon>
        <taxon>Chordata</taxon>
        <taxon>Craniata</taxon>
        <taxon>Vertebrata</taxon>
        <taxon>Euteleostomi</taxon>
        <taxon>Amphibia</taxon>
        <taxon>Batrachia</taxon>
        <taxon>Caudata</taxon>
        <taxon>Salamandroidea</taxon>
        <taxon>Salamandridae</taxon>
        <taxon>Pleurodelinae</taxon>
        <taxon>Pleurodeles</taxon>
    </lineage>
</organism>
<feature type="compositionally biased region" description="Polar residues" evidence="1">
    <location>
        <begin position="41"/>
        <end position="65"/>
    </location>
</feature>
<feature type="compositionally biased region" description="Basic and acidic residues" evidence="1">
    <location>
        <begin position="97"/>
        <end position="108"/>
    </location>
</feature>
<dbReference type="AlphaFoldDB" id="A0AAV7VVA9"/>
<keyword evidence="2" id="KW-0732">Signal</keyword>
<accession>A0AAV7VVA9</accession>
<evidence type="ECO:0000256" key="1">
    <source>
        <dbReference type="SAM" id="MobiDB-lite"/>
    </source>
</evidence>
<dbReference type="Proteomes" id="UP001066276">
    <property type="component" value="Chromosome 1_2"/>
</dbReference>